<sequence length="31" mass="3529">MSENNIRQKVNEGYYVLAPGRCVGIPFEEKS</sequence>
<gene>
    <name evidence="1" type="ORF">SAMN05421842_1163</name>
</gene>
<organism evidence="1 2">
    <name type="scientific">Clostridium uliginosum</name>
    <dbReference type="NCBI Taxonomy" id="119641"/>
    <lineage>
        <taxon>Bacteria</taxon>
        <taxon>Bacillati</taxon>
        <taxon>Bacillota</taxon>
        <taxon>Clostridia</taxon>
        <taxon>Eubacteriales</taxon>
        <taxon>Clostridiaceae</taxon>
        <taxon>Clostridium</taxon>
    </lineage>
</organism>
<evidence type="ECO:0000313" key="1">
    <source>
        <dbReference type="EMBL" id="SFC98926.1"/>
    </source>
</evidence>
<evidence type="ECO:0000313" key="2">
    <source>
        <dbReference type="Proteomes" id="UP000199263"/>
    </source>
</evidence>
<accession>A0A1I1NNC0</accession>
<keyword evidence="2" id="KW-1185">Reference proteome</keyword>
<proteinExistence type="predicted"/>
<reference evidence="1 2" key="1">
    <citation type="submission" date="2016-10" db="EMBL/GenBank/DDBJ databases">
        <authorList>
            <person name="de Groot N.N."/>
        </authorList>
    </citation>
    <scope>NUCLEOTIDE SEQUENCE [LARGE SCALE GENOMIC DNA]</scope>
    <source>
        <strain evidence="1 2">DSM 12992</strain>
    </source>
</reference>
<dbReference type="AlphaFoldDB" id="A0A1I1NNC0"/>
<dbReference type="EMBL" id="FOMG01000016">
    <property type="protein sequence ID" value="SFC98926.1"/>
    <property type="molecule type" value="Genomic_DNA"/>
</dbReference>
<dbReference type="Proteomes" id="UP000199263">
    <property type="component" value="Unassembled WGS sequence"/>
</dbReference>
<dbReference type="STRING" id="119641.SAMN05421842_1163"/>
<name>A0A1I1NNC0_9CLOT</name>
<protein>
    <submittedName>
        <fullName evidence="1">Uncharacterized protein</fullName>
    </submittedName>
</protein>